<evidence type="ECO:0000313" key="1">
    <source>
        <dbReference type="EMBL" id="MCK0538477.1"/>
    </source>
</evidence>
<reference evidence="1" key="1">
    <citation type="submission" date="2022-04" db="EMBL/GenBank/DDBJ databases">
        <title>Alcanivorax sp. CY1518 draft genome sequence.</title>
        <authorList>
            <person name="Zhao G."/>
            <person name="An M."/>
        </authorList>
    </citation>
    <scope>NUCLEOTIDE SEQUENCE</scope>
    <source>
        <strain evidence="1">CY1518</strain>
    </source>
</reference>
<dbReference type="RefSeq" id="WP_246953141.1">
    <property type="nucleotide sequence ID" value="NZ_JALKII010000009.1"/>
</dbReference>
<evidence type="ECO:0008006" key="3">
    <source>
        <dbReference type="Google" id="ProtNLM"/>
    </source>
</evidence>
<protein>
    <recommendedName>
        <fullName evidence="3">RiboL-PSP-HEPN domain-containing protein</fullName>
    </recommendedName>
</protein>
<evidence type="ECO:0000313" key="2">
    <source>
        <dbReference type="Proteomes" id="UP001165524"/>
    </source>
</evidence>
<dbReference type="EMBL" id="JALKII010000009">
    <property type="protein sequence ID" value="MCK0538477.1"/>
    <property type="molecule type" value="Genomic_DNA"/>
</dbReference>
<gene>
    <name evidence="1" type="ORF">MU846_12235</name>
</gene>
<organism evidence="1 2">
    <name type="scientific">Alcanivorax quisquiliarum</name>
    <dbReference type="NCBI Taxonomy" id="2933565"/>
    <lineage>
        <taxon>Bacteria</taxon>
        <taxon>Pseudomonadati</taxon>
        <taxon>Pseudomonadota</taxon>
        <taxon>Gammaproteobacteria</taxon>
        <taxon>Oceanospirillales</taxon>
        <taxon>Alcanivoracaceae</taxon>
        <taxon>Alcanivorax</taxon>
    </lineage>
</organism>
<dbReference type="Proteomes" id="UP001165524">
    <property type="component" value="Unassembled WGS sequence"/>
</dbReference>
<sequence>MIIGIGLQTYYSIQHVQAAAYLTRQAAKVEADLADDTVPEAVALKAYVASALFSSVAFLEALANEIYADAIRPEGGHLSVLDERDRSMIAGLGETDSVQKASILSKYDLLLRAAGKLPLPTDCDPHQATATVIRLRNEIVHYKASFFDVGTEGMVRSGSFHTSKLPQQIKGKFEPRKNARGLSGDAWLGHGLAQWSVNTTVAYADAIFSTLGVTPYYDHVRSKLGTTADSGDA</sequence>
<proteinExistence type="predicted"/>
<keyword evidence="2" id="KW-1185">Reference proteome</keyword>
<comment type="caution">
    <text evidence="1">The sequence shown here is derived from an EMBL/GenBank/DDBJ whole genome shotgun (WGS) entry which is preliminary data.</text>
</comment>
<name>A0ABT0E9G8_9GAMM</name>
<accession>A0ABT0E9G8</accession>